<reference evidence="2" key="1">
    <citation type="journal article" date="2023" name="Nat. Plants">
        <title>Single-cell RNA sequencing provides a high-resolution roadmap for understanding the multicellular compartmentation of specialized metabolism.</title>
        <authorList>
            <person name="Sun S."/>
            <person name="Shen X."/>
            <person name="Li Y."/>
            <person name="Li Y."/>
            <person name="Wang S."/>
            <person name="Li R."/>
            <person name="Zhang H."/>
            <person name="Shen G."/>
            <person name="Guo B."/>
            <person name="Wei J."/>
            <person name="Xu J."/>
            <person name="St-Pierre B."/>
            <person name="Chen S."/>
            <person name="Sun C."/>
        </authorList>
    </citation>
    <scope>NUCLEOTIDE SEQUENCE [LARGE SCALE GENOMIC DNA]</scope>
</reference>
<dbReference type="Proteomes" id="UP001060085">
    <property type="component" value="Linkage Group LG05"/>
</dbReference>
<dbReference type="EMBL" id="CM044705">
    <property type="protein sequence ID" value="KAI5661506.1"/>
    <property type="molecule type" value="Genomic_DNA"/>
</dbReference>
<sequence>MSKTIALVLLLNFLCLLLPATNAATFNVGDAGGWGFGVSSWPNGKSFKAGAHTVVAVSEPNFNACNPSGTTFTSGNDQITLARGKNFFICGIPGHCSSFGMKIAITAN</sequence>
<protein>
    <submittedName>
        <fullName evidence="1">Uncharacterized protein</fullName>
    </submittedName>
</protein>
<gene>
    <name evidence="1" type="ORF">M9H77_20829</name>
</gene>
<name>A0ACC0ALN8_CATRO</name>
<keyword evidence="2" id="KW-1185">Reference proteome</keyword>
<accession>A0ACC0ALN8</accession>
<evidence type="ECO:0000313" key="1">
    <source>
        <dbReference type="EMBL" id="KAI5661506.1"/>
    </source>
</evidence>
<comment type="caution">
    <text evidence="1">The sequence shown here is derived from an EMBL/GenBank/DDBJ whole genome shotgun (WGS) entry which is preliminary data.</text>
</comment>
<evidence type="ECO:0000313" key="2">
    <source>
        <dbReference type="Proteomes" id="UP001060085"/>
    </source>
</evidence>
<organism evidence="1 2">
    <name type="scientific">Catharanthus roseus</name>
    <name type="common">Madagascar periwinkle</name>
    <name type="synonym">Vinca rosea</name>
    <dbReference type="NCBI Taxonomy" id="4058"/>
    <lineage>
        <taxon>Eukaryota</taxon>
        <taxon>Viridiplantae</taxon>
        <taxon>Streptophyta</taxon>
        <taxon>Embryophyta</taxon>
        <taxon>Tracheophyta</taxon>
        <taxon>Spermatophyta</taxon>
        <taxon>Magnoliopsida</taxon>
        <taxon>eudicotyledons</taxon>
        <taxon>Gunneridae</taxon>
        <taxon>Pentapetalae</taxon>
        <taxon>asterids</taxon>
        <taxon>lamiids</taxon>
        <taxon>Gentianales</taxon>
        <taxon>Apocynaceae</taxon>
        <taxon>Rauvolfioideae</taxon>
        <taxon>Vinceae</taxon>
        <taxon>Catharanthinae</taxon>
        <taxon>Catharanthus</taxon>
    </lineage>
</organism>
<proteinExistence type="predicted"/>